<evidence type="ECO:0000256" key="1">
    <source>
        <dbReference type="ARBA" id="ARBA00007626"/>
    </source>
</evidence>
<dbReference type="GO" id="GO:0031930">
    <property type="term" value="P:mitochondria-nucleus signaling pathway"/>
    <property type="evidence" value="ECO:0007669"/>
    <property type="project" value="TreeGrafter"/>
</dbReference>
<dbReference type="Gene3D" id="1.25.40.10">
    <property type="entry name" value="Tetratricopeptide repeat domain"/>
    <property type="match status" value="2"/>
</dbReference>
<dbReference type="EMBL" id="JBBNAE010000010">
    <property type="protein sequence ID" value="KAK9091440.1"/>
    <property type="molecule type" value="Genomic_DNA"/>
</dbReference>
<dbReference type="PANTHER" id="PTHR47936">
    <property type="entry name" value="PPR_LONG DOMAIN-CONTAINING PROTEIN"/>
    <property type="match status" value="1"/>
</dbReference>
<dbReference type="AlphaFoldDB" id="A0AAP0HQA8"/>
<dbReference type="Proteomes" id="UP001417504">
    <property type="component" value="Unassembled WGS sequence"/>
</dbReference>
<dbReference type="InterPro" id="IPR002885">
    <property type="entry name" value="PPR_rpt"/>
</dbReference>
<dbReference type="Pfam" id="PF13041">
    <property type="entry name" value="PPR_2"/>
    <property type="match status" value="1"/>
</dbReference>
<dbReference type="PROSITE" id="PS51375">
    <property type="entry name" value="PPR"/>
    <property type="match status" value="2"/>
</dbReference>
<keyword evidence="2" id="KW-0677">Repeat</keyword>
<evidence type="ECO:0000256" key="2">
    <source>
        <dbReference type="ARBA" id="ARBA00022737"/>
    </source>
</evidence>
<feature type="repeat" description="PPR" evidence="3">
    <location>
        <begin position="246"/>
        <end position="282"/>
    </location>
</feature>
<protein>
    <recommendedName>
        <fullName evidence="6">Pentatricopeptide repeat-containing protein</fullName>
    </recommendedName>
</protein>
<comment type="similarity">
    <text evidence="1">Belongs to the PPR family. P subfamily.</text>
</comment>
<keyword evidence="5" id="KW-1185">Reference proteome</keyword>
<feature type="repeat" description="PPR" evidence="3">
    <location>
        <begin position="211"/>
        <end position="245"/>
    </location>
</feature>
<evidence type="ECO:0000313" key="4">
    <source>
        <dbReference type="EMBL" id="KAK9091440.1"/>
    </source>
</evidence>
<accession>A0AAP0HQA8</accession>
<comment type="caution">
    <text evidence="4">The sequence shown here is derived from an EMBL/GenBank/DDBJ whole genome shotgun (WGS) entry which is preliminary data.</text>
</comment>
<dbReference type="NCBIfam" id="TIGR00756">
    <property type="entry name" value="PPR"/>
    <property type="match status" value="1"/>
</dbReference>
<name>A0AAP0HQA8_9MAGN</name>
<proteinExistence type="inferred from homology"/>
<evidence type="ECO:0000313" key="5">
    <source>
        <dbReference type="Proteomes" id="UP001417504"/>
    </source>
</evidence>
<sequence>MAALLLRTSKSLITPQTLLSRSLRTLTRPSPSETTLRNVKSALISESDPETLFSIFHTCSDHPRVWRDQTVFDVSITKLSRANRFDLIEKLLEHQKSNPVAKTEGFLIRIMMLYSKAKMYDKAILTFHQISSLGCAPTEKAFCALLSVHMASGRFDLVKTQFETMPLEIGICPGIAAHNIALQALCKEDKSLESARALIAKMEEEKKVVPNTTSYNVLLGGCLENGDHDKFVELLGEMERKGLTPNLVTYNHRIAKLCRSRGGIGTDAKKVFDEMKEKKVKPNSDSYAGLIRYCVRRKDYETALVFCEESLERRFVPPFTCVKDVVKGLVGINKEDEAKKIVEKMKKQLRRSAVESWTKVEGLLPLSLA</sequence>
<dbReference type="GO" id="GO:0009507">
    <property type="term" value="C:chloroplast"/>
    <property type="evidence" value="ECO:0007669"/>
    <property type="project" value="TreeGrafter"/>
</dbReference>
<dbReference type="PANTHER" id="PTHR47936:SF5">
    <property type="entry name" value="PENTACOTRIPEPTIDE-REPEAT REGION OF PRORP DOMAIN-CONTAINING PROTEIN"/>
    <property type="match status" value="1"/>
</dbReference>
<evidence type="ECO:0008006" key="6">
    <source>
        <dbReference type="Google" id="ProtNLM"/>
    </source>
</evidence>
<evidence type="ECO:0000256" key="3">
    <source>
        <dbReference type="PROSITE-ProRule" id="PRU00708"/>
    </source>
</evidence>
<gene>
    <name evidence="4" type="ORF">Sjap_024617</name>
</gene>
<reference evidence="4 5" key="1">
    <citation type="submission" date="2024-01" db="EMBL/GenBank/DDBJ databases">
        <title>Genome assemblies of Stephania.</title>
        <authorList>
            <person name="Yang L."/>
        </authorList>
    </citation>
    <scope>NUCLEOTIDE SEQUENCE [LARGE SCALE GENOMIC DNA]</scope>
    <source>
        <strain evidence="4">QJT</strain>
        <tissue evidence="4">Leaf</tissue>
    </source>
</reference>
<organism evidence="4 5">
    <name type="scientific">Stephania japonica</name>
    <dbReference type="NCBI Taxonomy" id="461633"/>
    <lineage>
        <taxon>Eukaryota</taxon>
        <taxon>Viridiplantae</taxon>
        <taxon>Streptophyta</taxon>
        <taxon>Embryophyta</taxon>
        <taxon>Tracheophyta</taxon>
        <taxon>Spermatophyta</taxon>
        <taxon>Magnoliopsida</taxon>
        <taxon>Ranunculales</taxon>
        <taxon>Menispermaceae</taxon>
        <taxon>Menispermoideae</taxon>
        <taxon>Cissampelideae</taxon>
        <taxon>Stephania</taxon>
    </lineage>
</organism>
<dbReference type="InterPro" id="IPR011990">
    <property type="entry name" value="TPR-like_helical_dom_sf"/>
</dbReference>
<dbReference type="GO" id="GO:0010019">
    <property type="term" value="P:chloroplast-nucleus signaling pathway"/>
    <property type="evidence" value="ECO:0007669"/>
    <property type="project" value="TreeGrafter"/>
</dbReference>